<evidence type="ECO:0000256" key="1">
    <source>
        <dbReference type="ARBA" id="ARBA00023239"/>
    </source>
</evidence>
<accession>A0AAF0I5R3</accession>
<feature type="domain" description="Carrier" evidence="3">
    <location>
        <begin position="55"/>
        <end position="134"/>
    </location>
</feature>
<dbReference type="InterPro" id="IPR009081">
    <property type="entry name" value="PP-bd_ACP"/>
</dbReference>
<keyword evidence="5" id="KW-1185">Reference proteome</keyword>
<evidence type="ECO:0000313" key="5">
    <source>
        <dbReference type="Proteomes" id="UP001218638"/>
    </source>
</evidence>
<dbReference type="PANTHER" id="PTHR30272">
    <property type="entry name" value="3-HYDROXYACYL-[ACYL-CARRIER-PROTEIN] DEHYDRATASE"/>
    <property type="match status" value="1"/>
</dbReference>
<organism evidence="4 5">
    <name type="scientific">Synoicihabitans lomoniglobus</name>
    <dbReference type="NCBI Taxonomy" id="2909285"/>
    <lineage>
        <taxon>Bacteria</taxon>
        <taxon>Pseudomonadati</taxon>
        <taxon>Verrucomicrobiota</taxon>
        <taxon>Opitutia</taxon>
        <taxon>Opitutales</taxon>
        <taxon>Opitutaceae</taxon>
        <taxon>Synoicihabitans</taxon>
    </lineage>
</organism>
<feature type="region of interest" description="Disordered" evidence="2">
    <location>
        <begin position="295"/>
        <end position="323"/>
    </location>
</feature>
<dbReference type="InterPro" id="IPR013114">
    <property type="entry name" value="FabA_FabZ"/>
</dbReference>
<evidence type="ECO:0000259" key="3">
    <source>
        <dbReference type="PROSITE" id="PS50075"/>
    </source>
</evidence>
<gene>
    <name evidence="4" type="ORF">PXH66_11245</name>
</gene>
<dbReference type="SUPFAM" id="SSF47336">
    <property type="entry name" value="ACP-like"/>
    <property type="match status" value="1"/>
</dbReference>
<sequence length="323" mass="35190">MPKGDLEGQAGPDAPEAAAKPFTVEDESALRESLKRCSPATIEAAIAYRKTQEASHLPAVIIGVIERFVEPDLRPKLKEADDELRLVEDLGIDSLTMMEIVILVEDVLQMQINNEDLRNLRTVGDIKVFIDCKVRGLPPPKPTKFFPIEEIVSVMPIQAPFLFLNEATIAGSGAQGKYKITGQEFFLQGHFKDNPVMPASLMLEALGQLAVLYLLEGAVPDEGKIIDRTKIFFTSCEGVRCHRICRPGDLLSMSVKPKRTKMPLATFEGSIRVGQDKAAMAEEITLTFAYADAKKNAPAEAATTSSGSDRDDTHPPVAAAVNA</sequence>
<protein>
    <submittedName>
        <fullName evidence="4">Phosphopantetheine-binding protein</fullName>
    </submittedName>
</protein>
<dbReference type="PROSITE" id="PS50075">
    <property type="entry name" value="CARRIER"/>
    <property type="match status" value="1"/>
</dbReference>
<dbReference type="RefSeq" id="WP_330931579.1">
    <property type="nucleotide sequence ID" value="NZ_CP119075.1"/>
</dbReference>
<proteinExistence type="predicted"/>
<dbReference type="AlphaFoldDB" id="A0AAF0I5R3"/>
<dbReference type="SUPFAM" id="SSF54637">
    <property type="entry name" value="Thioesterase/thiol ester dehydrase-isomerase"/>
    <property type="match status" value="1"/>
</dbReference>
<dbReference type="InterPro" id="IPR029069">
    <property type="entry name" value="HotDog_dom_sf"/>
</dbReference>
<name>A0AAF0I5R3_9BACT</name>
<dbReference type="KEGG" id="slom:PXH66_11245"/>
<dbReference type="Gene3D" id="1.10.1200.10">
    <property type="entry name" value="ACP-like"/>
    <property type="match status" value="1"/>
</dbReference>
<dbReference type="Pfam" id="PF07977">
    <property type="entry name" value="FabA"/>
    <property type="match status" value="1"/>
</dbReference>
<evidence type="ECO:0000313" key="4">
    <source>
        <dbReference type="EMBL" id="WED67424.1"/>
    </source>
</evidence>
<dbReference type="Pfam" id="PF00550">
    <property type="entry name" value="PP-binding"/>
    <property type="match status" value="1"/>
</dbReference>
<dbReference type="PANTHER" id="PTHR30272:SF1">
    <property type="entry name" value="3-HYDROXYACYL-[ACYL-CARRIER-PROTEIN] DEHYDRATASE"/>
    <property type="match status" value="1"/>
</dbReference>
<reference evidence="4" key="1">
    <citation type="submission" date="2023-03" db="EMBL/GenBank/DDBJ databases">
        <title>Lomoglobus Profundus gen. nov., sp. nov., a novel member of the phylum Verrucomicrobia, isolated from deep-marine sediment of South China Sea.</title>
        <authorList>
            <person name="Ahmad T."/>
            <person name="Ishaq S.E."/>
            <person name="Wang F."/>
        </authorList>
    </citation>
    <scope>NUCLEOTIDE SEQUENCE</scope>
    <source>
        <strain evidence="4">LMO-M01</strain>
    </source>
</reference>
<keyword evidence="1" id="KW-0456">Lyase</keyword>
<evidence type="ECO:0000256" key="2">
    <source>
        <dbReference type="SAM" id="MobiDB-lite"/>
    </source>
</evidence>
<dbReference type="InterPro" id="IPR036736">
    <property type="entry name" value="ACP-like_sf"/>
</dbReference>
<dbReference type="GO" id="GO:0016829">
    <property type="term" value="F:lyase activity"/>
    <property type="evidence" value="ECO:0007669"/>
    <property type="project" value="UniProtKB-KW"/>
</dbReference>
<feature type="region of interest" description="Disordered" evidence="2">
    <location>
        <begin position="1"/>
        <end position="25"/>
    </location>
</feature>
<dbReference type="Gene3D" id="3.10.129.10">
    <property type="entry name" value="Hotdog Thioesterase"/>
    <property type="match status" value="1"/>
</dbReference>
<dbReference type="EMBL" id="CP119075">
    <property type="protein sequence ID" value="WED67424.1"/>
    <property type="molecule type" value="Genomic_DNA"/>
</dbReference>
<dbReference type="Proteomes" id="UP001218638">
    <property type="component" value="Chromosome"/>
</dbReference>